<feature type="domain" description="R13L1/DRL21-like LRR repeat region" evidence="11">
    <location>
        <begin position="615"/>
        <end position="739"/>
    </location>
</feature>
<dbReference type="GO" id="GO:0005524">
    <property type="term" value="F:ATP binding"/>
    <property type="evidence" value="ECO:0007669"/>
    <property type="project" value="UniProtKB-KW"/>
</dbReference>
<dbReference type="Gene3D" id="1.10.10.10">
    <property type="entry name" value="Winged helix-like DNA-binding domain superfamily/Winged helix DNA-binding domain"/>
    <property type="match status" value="1"/>
</dbReference>
<feature type="domain" description="Disease resistance N-terminal" evidence="9">
    <location>
        <begin position="1"/>
        <end position="54"/>
    </location>
</feature>
<dbReference type="Gene3D" id="3.40.50.300">
    <property type="entry name" value="P-loop containing nucleotide triphosphate hydrolases"/>
    <property type="match status" value="1"/>
</dbReference>
<dbReference type="eggNOG" id="KOG4658">
    <property type="taxonomic scope" value="Eukaryota"/>
</dbReference>
<dbReference type="PANTHER" id="PTHR36766">
    <property type="entry name" value="PLANT BROAD-SPECTRUM MILDEW RESISTANCE PROTEIN RPW8"/>
    <property type="match status" value="1"/>
</dbReference>
<dbReference type="InterPro" id="IPR032675">
    <property type="entry name" value="LRR_dom_sf"/>
</dbReference>
<evidence type="ECO:0000256" key="2">
    <source>
        <dbReference type="ARBA" id="ARBA00022614"/>
    </source>
</evidence>
<sequence length="1170" mass="131689">MIQSFLIDAENKQITNGTVKLWLHKLEGVAFDADNVLDELDYQHLSETIHHHTQHKIKKKVRFFFPRNIRRLKMAHKIEDINKNLKEINKEASNYGLQNIVAGADGSQGPSVGRETDSFGNDPIFLGRENDVSEIVKMMTTPPNGDHVFSILPIVGMGGLGKSTVAREVFHHETIKTHFANRFWVHVSENFDVVILFKKILTSLTGKNIELGNKQALLEKLQKKLGTERFLLVLDDVWNENRKKWDDFINSLRNISCTTGNGIMVTTRLENVASLVATLGIHKLKDLSKDACWSIVKAKAFPRSNVGSEFNAIGVSIAKRCQGLPLAANVVGGFLRGKSIDEWLSIEKNWLSDLGDENLVSNILKLSFNHLSSPSLKRCFAYCSIFPKGFDLEKEQLVGLWMAEGFLGGNDDMESMGGKFFNLLLQNSLLQFGRSVRGLYTDITYYNMHDLVHDLASSILNSRINDQVRYMGLQSISVESSDIPNEQARCLRSLLFNGEICARMFSEFKSLHVLILMSDGGEELPSTIKELIHLRCLDISRTRIKCLPDSVGELYHLQTLRVCNLLEKLPTTTRHLAGLRHLHIPRIELPPEMARLTSLRTLPYFGVGDEKGCGIGELRSLKNLVGELEIYNLEKVQSKEEATSADLLHKPTIFKLKLTWDEDRKGENNDEIVLEGLQPHPDLKSLKIYGFRGRRFPPWYCNISGLNKLMEIKLESCTECEQLPTLGHLPHLKNLYLHNLANVKSIGSSFYGVDDNCGSTSSIGVSKSTLFNVFPALERLELRGMSELREWLEVELPNGAENQLPVVFPCLEYLMVDSCTKLKSAPSHFPCLQELEIYGMDSGLPLASICGMTLISEIHEESCSKLGELPDDVRHLSALEVLIIDDCPNMRELPYDLHSLSALEILRLESCPNLKAIPYPHESHDRQLLLGLSCLRELSVISCEGLVDLEREMMESCELSLEDLHLRGLGSLRMDMGTMIGYCLHKMPCLSRLSIVGVPTATLVINSSSEIGLPLGFRILDVTTTCDQSDSDWTDIVDAVLKASTKSLRKLTLRGTERSRDLPDSLQHLTALSRLWLTGFGEMEALSDWLGNNNNLSSSLQRLLISHCRNFCRLPSKEAMQRLTKLTELGIYYCPLLNLKRRRDGDDDNDDDDDSEWPKISHIPKVEVVS</sequence>
<dbReference type="AlphaFoldDB" id="A0A022RPU3"/>
<evidence type="ECO:0000256" key="3">
    <source>
        <dbReference type="ARBA" id="ARBA00022737"/>
    </source>
</evidence>
<dbReference type="InterPro" id="IPR042197">
    <property type="entry name" value="Apaf_helical"/>
</dbReference>
<protein>
    <recommendedName>
        <fullName evidence="14">NB-ARC domain-containing protein</fullName>
    </recommendedName>
</protein>
<dbReference type="InterPro" id="IPR002182">
    <property type="entry name" value="NB-ARC"/>
</dbReference>
<keyword evidence="13" id="KW-1185">Reference proteome</keyword>
<name>A0A022RPU3_ERYGU</name>
<dbReference type="GO" id="GO:0051707">
    <property type="term" value="P:response to other organism"/>
    <property type="evidence" value="ECO:0007669"/>
    <property type="project" value="UniProtKB-ARBA"/>
</dbReference>
<feature type="coiled-coil region" evidence="7">
    <location>
        <begin position="71"/>
        <end position="98"/>
    </location>
</feature>
<keyword evidence="3" id="KW-0677">Repeat</keyword>
<reference evidence="12 13" key="1">
    <citation type="journal article" date="2013" name="Proc. Natl. Acad. Sci. U.S.A.">
        <title>Fine-scale variation in meiotic recombination in Mimulus inferred from population shotgun sequencing.</title>
        <authorList>
            <person name="Hellsten U."/>
            <person name="Wright K.M."/>
            <person name="Jenkins J."/>
            <person name="Shu S."/>
            <person name="Yuan Y."/>
            <person name="Wessler S.R."/>
            <person name="Schmutz J."/>
            <person name="Willis J.H."/>
            <person name="Rokhsar D.S."/>
        </authorList>
    </citation>
    <scope>NUCLEOTIDE SEQUENCE [LARGE SCALE GENOMIC DNA]</scope>
    <source>
        <strain evidence="13">cv. DUN x IM62</strain>
    </source>
</reference>
<dbReference type="Pfam" id="PF00931">
    <property type="entry name" value="NB-ARC"/>
    <property type="match status" value="1"/>
</dbReference>
<evidence type="ECO:0008006" key="14">
    <source>
        <dbReference type="Google" id="ProtNLM"/>
    </source>
</evidence>
<evidence type="ECO:0000313" key="12">
    <source>
        <dbReference type="EMBL" id="EYU40935.1"/>
    </source>
</evidence>
<dbReference type="SUPFAM" id="SSF52047">
    <property type="entry name" value="RNI-like"/>
    <property type="match status" value="1"/>
</dbReference>
<keyword evidence="6" id="KW-0067">ATP-binding</keyword>
<dbReference type="Gene3D" id="3.80.10.10">
    <property type="entry name" value="Ribonuclease Inhibitor"/>
    <property type="match status" value="3"/>
</dbReference>
<dbReference type="PRINTS" id="PR00364">
    <property type="entry name" value="DISEASERSIST"/>
</dbReference>
<comment type="similarity">
    <text evidence="1">Belongs to the disease resistance NB-LRR family.</text>
</comment>
<keyword evidence="4" id="KW-0547">Nucleotide-binding</keyword>
<dbReference type="Pfam" id="PF25019">
    <property type="entry name" value="LRR_R13L1-DRL21"/>
    <property type="match status" value="1"/>
</dbReference>
<dbReference type="EMBL" id="KI630370">
    <property type="protein sequence ID" value="EYU40935.1"/>
    <property type="molecule type" value="Genomic_DNA"/>
</dbReference>
<dbReference type="SUPFAM" id="SSF52540">
    <property type="entry name" value="P-loop containing nucleoside triphosphate hydrolases"/>
    <property type="match status" value="1"/>
</dbReference>
<dbReference type="Gene3D" id="1.20.5.4130">
    <property type="match status" value="1"/>
</dbReference>
<dbReference type="SUPFAM" id="SSF52058">
    <property type="entry name" value="L domain-like"/>
    <property type="match status" value="1"/>
</dbReference>
<dbReference type="InterPro" id="IPR041118">
    <property type="entry name" value="Rx_N"/>
</dbReference>
<evidence type="ECO:0000259" key="10">
    <source>
        <dbReference type="Pfam" id="PF23559"/>
    </source>
</evidence>
<evidence type="ECO:0000259" key="9">
    <source>
        <dbReference type="Pfam" id="PF18052"/>
    </source>
</evidence>
<evidence type="ECO:0000256" key="7">
    <source>
        <dbReference type="SAM" id="Coils"/>
    </source>
</evidence>
<accession>A0A022RPU3</accession>
<gene>
    <name evidence="12" type="ORF">MIMGU_mgv1a027109mg</name>
</gene>
<dbReference type="Pfam" id="PF23559">
    <property type="entry name" value="WHD_DRP"/>
    <property type="match status" value="1"/>
</dbReference>
<evidence type="ECO:0000259" key="11">
    <source>
        <dbReference type="Pfam" id="PF25019"/>
    </source>
</evidence>
<dbReference type="GO" id="GO:0043531">
    <property type="term" value="F:ADP binding"/>
    <property type="evidence" value="ECO:0007669"/>
    <property type="project" value="InterPro"/>
</dbReference>
<keyword evidence="2" id="KW-0433">Leucine-rich repeat</keyword>
<proteinExistence type="inferred from homology"/>
<evidence type="ECO:0000256" key="1">
    <source>
        <dbReference type="ARBA" id="ARBA00008894"/>
    </source>
</evidence>
<evidence type="ECO:0000256" key="5">
    <source>
        <dbReference type="ARBA" id="ARBA00022821"/>
    </source>
</evidence>
<dbReference type="Proteomes" id="UP000030748">
    <property type="component" value="Unassembled WGS sequence"/>
</dbReference>
<dbReference type="InterPro" id="IPR056789">
    <property type="entry name" value="LRR_R13L1-DRL21"/>
</dbReference>
<feature type="domain" description="Disease resistance protein winged helix" evidence="10">
    <location>
        <begin position="385"/>
        <end position="456"/>
    </location>
</feature>
<keyword evidence="7" id="KW-0175">Coiled coil</keyword>
<feature type="domain" description="NB-ARC" evidence="8">
    <location>
        <begin position="132"/>
        <end position="304"/>
    </location>
</feature>
<organism evidence="12 13">
    <name type="scientific">Erythranthe guttata</name>
    <name type="common">Yellow monkey flower</name>
    <name type="synonym">Mimulus guttatus</name>
    <dbReference type="NCBI Taxonomy" id="4155"/>
    <lineage>
        <taxon>Eukaryota</taxon>
        <taxon>Viridiplantae</taxon>
        <taxon>Streptophyta</taxon>
        <taxon>Embryophyta</taxon>
        <taxon>Tracheophyta</taxon>
        <taxon>Spermatophyta</taxon>
        <taxon>Magnoliopsida</taxon>
        <taxon>eudicotyledons</taxon>
        <taxon>Gunneridae</taxon>
        <taxon>Pentapetalae</taxon>
        <taxon>asterids</taxon>
        <taxon>lamiids</taxon>
        <taxon>Lamiales</taxon>
        <taxon>Phrymaceae</taxon>
        <taxon>Erythranthe</taxon>
    </lineage>
</organism>
<keyword evidence="5" id="KW-0611">Plant defense</keyword>
<dbReference type="Gene3D" id="1.10.8.430">
    <property type="entry name" value="Helical domain of apoptotic protease-activating factors"/>
    <property type="match status" value="1"/>
</dbReference>
<dbReference type="Pfam" id="PF18052">
    <property type="entry name" value="Rx_N"/>
    <property type="match status" value="1"/>
</dbReference>
<evidence type="ECO:0000313" key="13">
    <source>
        <dbReference type="Proteomes" id="UP000030748"/>
    </source>
</evidence>
<dbReference type="InterPro" id="IPR036388">
    <property type="entry name" value="WH-like_DNA-bd_sf"/>
</dbReference>
<dbReference type="InterPro" id="IPR058922">
    <property type="entry name" value="WHD_DRP"/>
</dbReference>
<evidence type="ECO:0000256" key="4">
    <source>
        <dbReference type="ARBA" id="ARBA00022741"/>
    </source>
</evidence>
<evidence type="ECO:0000256" key="6">
    <source>
        <dbReference type="ARBA" id="ARBA00022840"/>
    </source>
</evidence>
<evidence type="ECO:0000259" key="8">
    <source>
        <dbReference type="Pfam" id="PF00931"/>
    </source>
</evidence>
<dbReference type="InterPro" id="IPR027417">
    <property type="entry name" value="P-loop_NTPase"/>
</dbReference>
<dbReference type="GO" id="GO:0006952">
    <property type="term" value="P:defense response"/>
    <property type="evidence" value="ECO:0007669"/>
    <property type="project" value="UniProtKB-KW"/>
</dbReference>
<dbReference type="PANTHER" id="PTHR36766:SF70">
    <property type="entry name" value="DISEASE RESISTANCE PROTEIN RGA4"/>
    <property type="match status" value="1"/>
</dbReference>